<dbReference type="Proteomes" id="UP000639772">
    <property type="component" value="Chromosome 10"/>
</dbReference>
<proteinExistence type="predicted"/>
<name>A0A835Q4V5_VANPL</name>
<organism evidence="1 2">
    <name type="scientific">Vanilla planifolia</name>
    <name type="common">Vanilla</name>
    <dbReference type="NCBI Taxonomy" id="51239"/>
    <lineage>
        <taxon>Eukaryota</taxon>
        <taxon>Viridiplantae</taxon>
        <taxon>Streptophyta</taxon>
        <taxon>Embryophyta</taxon>
        <taxon>Tracheophyta</taxon>
        <taxon>Spermatophyta</taxon>
        <taxon>Magnoliopsida</taxon>
        <taxon>Liliopsida</taxon>
        <taxon>Asparagales</taxon>
        <taxon>Orchidaceae</taxon>
        <taxon>Vanilloideae</taxon>
        <taxon>Vanilleae</taxon>
        <taxon>Vanilla</taxon>
    </lineage>
</organism>
<accession>A0A835Q4V5</accession>
<dbReference type="EMBL" id="JADCNM010000010">
    <property type="protein sequence ID" value="KAG0464743.1"/>
    <property type="molecule type" value="Genomic_DNA"/>
</dbReference>
<comment type="caution">
    <text evidence="1">The sequence shown here is derived from an EMBL/GenBank/DDBJ whole genome shotgun (WGS) entry which is preliminary data.</text>
</comment>
<reference evidence="1 2" key="1">
    <citation type="journal article" date="2020" name="Nat. Food">
        <title>A phased Vanilla planifolia genome enables genetic improvement of flavour and production.</title>
        <authorList>
            <person name="Hasing T."/>
            <person name="Tang H."/>
            <person name="Brym M."/>
            <person name="Khazi F."/>
            <person name="Huang T."/>
            <person name="Chambers A.H."/>
        </authorList>
    </citation>
    <scope>NUCLEOTIDE SEQUENCE [LARGE SCALE GENOMIC DNA]</scope>
    <source>
        <tissue evidence="1">Leaf</tissue>
    </source>
</reference>
<sequence length="66" mass="7594">MVAPCLNKQVEYRAHHHAWMTVTRKTGSSLEAPAFCFHLRYRTDSTAFKPTFTGRPIEKTREVEVG</sequence>
<dbReference type="AlphaFoldDB" id="A0A835Q4V5"/>
<evidence type="ECO:0000313" key="1">
    <source>
        <dbReference type="EMBL" id="KAG0464743.1"/>
    </source>
</evidence>
<gene>
    <name evidence="1" type="ORF">HPP92_018907</name>
</gene>
<protein>
    <submittedName>
        <fullName evidence="1">Uncharacterized protein</fullName>
    </submittedName>
</protein>
<evidence type="ECO:0000313" key="2">
    <source>
        <dbReference type="Proteomes" id="UP000639772"/>
    </source>
</evidence>